<dbReference type="Proteomes" id="UP000799640">
    <property type="component" value="Unassembled WGS sequence"/>
</dbReference>
<keyword evidence="2" id="KW-1185">Reference proteome</keyword>
<name>A0A6G1HLS7_9PEZI</name>
<proteinExistence type="predicted"/>
<dbReference type="EMBL" id="ML996705">
    <property type="protein sequence ID" value="KAF2397013.1"/>
    <property type="molecule type" value="Genomic_DNA"/>
</dbReference>
<evidence type="ECO:0000313" key="1">
    <source>
        <dbReference type="EMBL" id="KAF2397013.1"/>
    </source>
</evidence>
<dbReference type="AlphaFoldDB" id="A0A6G1HLS7"/>
<organism evidence="1 2">
    <name type="scientific">Trichodelitschia bisporula</name>
    <dbReference type="NCBI Taxonomy" id="703511"/>
    <lineage>
        <taxon>Eukaryota</taxon>
        <taxon>Fungi</taxon>
        <taxon>Dikarya</taxon>
        <taxon>Ascomycota</taxon>
        <taxon>Pezizomycotina</taxon>
        <taxon>Dothideomycetes</taxon>
        <taxon>Dothideomycetes incertae sedis</taxon>
        <taxon>Phaeotrichales</taxon>
        <taxon>Phaeotrichaceae</taxon>
        <taxon>Trichodelitschia</taxon>
    </lineage>
</organism>
<evidence type="ECO:0000313" key="2">
    <source>
        <dbReference type="Proteomes" id="UP000799640"/>
    </source>
</evidence>
<sequence length="218" mass="24244">MASNEFKPEDFNITFNPILKSWKGLKNIPCAPLKQWKTAFVYPEIDEGLAEDNPINQIRQKGLFDKVGTAPLALINMTLDLIKRNNKLSIFATPVESNFNLYGLAVNQWVPQMKQPVRPISGEFVKWAAVPAVSIKIAAPSHATGAAVVACVAATERAFLICDDAMRLGENLKKDRTDVLIFVAYRRTVQLFSARVTRGFVNWAAPRLPVWSGSITKD</sequence>
<gene>
    <name evidence="1" type="ORF">EJ06DRAFT_584957</name>
</gene>
<reference evidence="1" key="1">
    <citation type="journal article" date="2020" name="Stud. Mycol.">
        <title>101 Dothideomycetes genomes: a test case for predicting lifestyles and emergence of pathogens.</title>
        <authorList>
            <person name="Haridas S."/>
            <person name="Albert R."/>
            <person name="Binder M."/>
            <person name="Bloem J."/>
            <person name="Labutti K."/>
            <person name="Salamov A."/>
            <person name="Andreopoulos B."/>
            <person name="Baker S."/>
            <person name="Barry K."/>
            <person name="Bills G."/>
            <person name="Bluhm B."/>
            <person name="Cannon C."/>
            <person name="Castanera R."/>
            <person name="Culley D."/>
            <person name="Daum C."/>
            <person name="Ezra D."/>
            <person name="Gonzalez J."/>
            <person name="Henrissat B."/>
            <person name="Kuo A."/>
            <person name="Liang C."/>
            <person name="Lipzen A."/>
            <person name="Lutzoni F."/>
            <person name="Magnuson J."/>
            <person name="Mondo S."/>
            <person name="Nolan M."/>
            <person name="Ohm R."/>
            <person name="Pangilinan J."/>
            <person name="Park H.-J."/>
            <person name="Ramirez L."/>
            <person name="Alfaro M."/>
            <person name="Sun H."/>
            <person name="Tritt A."/>
            <person name="Yoshinaga Y."/>
            <person name="Zwiers L.-H."/>
            <person name="Turgeon B."/>
            <person name="Goodwin S."/>
            <person name="Spatafora J."/>
            <person name="Crous P."/>
            <person name="Grigoriev I."/>
        </authorList>
    </citation>
    <scope>NUCLEOTIDE SEQUENCE</scope>
    <source>
        <strain evidence="1">CBS 262.69</strain>
    </source>
</reference>
<accession>A0A6G1HLS7</accession>
<protein>
    <submittedName>
        <fullName evidence="1">Uncharacterized protein</fullName>
    </submittedName>
</protein>